<dbReference type="EMBL" id="CP009687">
    <property type="protein sequence ID" value="AKL95445.1"/>
    <property type="molecule type" value="Genomic_DNA"/>
</dbReference>
<organism evidence="1 2">
    <name type="scientific">Clostridium aceticum</name>
    <dbReference type="NCBI Taxonomy" id="84022"/>
    <lineage>
        <taxon>Bacteria</taxon>
        <taxon>Bacillati</taxon>
        <taxon>Bacillota</taxon>
        <taxon>Clostridia</taxon>
        <taxon>Eubacteriales</taxon>
        <taxon>Clostridiaceae</taxon>
        <taxon>Clostridium</taxon>
    </lineage>
</organism>
<dbReference type="RefSeq" id="WP_044825914.1">
    <property type="nucleotide sequence ID" value="NZ_CP009687.1"/>
</dbReference>
<dbReference type="PATRIC" id="fig|84022.5.peg.1802"/>
<gene>
    <name evidence="1" type="ORF">CACET_c19970</name>
</gene>
<proteinExistence type="predicted"/>
<reference evidence="1 2" key="1">
    <citation type="submission" date="2014-10" db="EMBL/GenBank/DDBJ databases">
        <title>Genome sequence of Clostridium aceticum DSM 1496.</title>
        <authorList>
            <person name="Poehlein A."/>
            <person name="Schiel-Bengelsdorf B."/>
            <person name="Gottschalk G."/>
            <person name="Duerre P."/>
            <person name="Daniel R."/>
        </authorList>
    </citation>
    <scope>NUCLEOTIDE SEQUENCE [LARGE SCALE GENOMIC DNA]</scope>
    <source>
        <strain evidence="1 2">DSM 1496</strain>
    </source>
</reference>
<evidence type="ECO:0000313" key="2">
    <source>
        <dbReference type="Proteomes" id="UP000035704"/>
    </source>
</evidence>
<protein>
    <submittedName>
        <fullName evidence="1">Uncharacterized protein</fullName>
    </submittedName>
</protein>
<keyword evidence="2" id="KW-1185">Reference proteome</keyword>
<name>A0A0D8I6S8_9CLOT</name>
<dbReference type="AlphaFoldDB" id="A0A0D8I6S8"/>
<evidence type="ECO:0000313" key="1">
    <source>
        <dbReference type="EMBL" id="AKL95445.1"/>
    </source>
</evidence>
<dbReference type="Proteomes" id="UP000035704">
    <property type="component" value="Chromosome"/>
</dbReference>
<dbReference type="OrthoDB" id="1955170at2"/>
<accession>A0A0D8I6S8</accession>
<dbReference type="KEGG" id="cace:CACET_c19970"/>
<dbReference type="STRING" id="84022.CACET_c19970"/>
<sequence>MNILPDVLGYKLEEAMFLLESKSFEVLVKESIFKVQNQEGRARVIRSRKLSDAEIELIISYF</sequence>